<dbReference type="InterPro" id="IPR036061">
    <property type="entry name" value="CheW-like_dom_sf"/>
</dbReference>
<dbReference type="RefSeq" id="WP_135200987.1">
    <property type="nucleotide sequence ID" value="NZ_SPVG01000073.1"/>
</dbReference>
<dbReference type="Gene3D" id="2.30.30.40">
    <property type="entry name" value="SH3 Domains"/>
    <property type="match status" value="2"/>
</dbReference>
<gene>
    <name evidence="2" type="ORF">E4L98_07740</name>
</gene>
<dbReference type="InterPro" id="IPR002545">
    <property type="entry name" value="CheW-lke_dom"/>
</dbReference>
<dbReference type="PANTHER" id="PTHR22617:SF23">
    <property type="entry name" value="CHEMOTAXIS PROTEIN CHEW"/>
    <property type="match status" value="1"/>
</dbReference>
<keyword evidence="3" id="KW-1185">Reference proteome</keyword>
<dbReference type="Pfam" id="PF01584">
    <property type="entry name" value="CheW"/>
    <property type="match status" value="3"/>
</dbReference>
<dbReference type="OrthoDB" id="9790406at2"/>
<name>A0A4Y9SR29_9BURK</name>
<feature type="domain" description="CheW-like" evidence="1">
    <location>
        <begin position="12"/>
        <end position="154"/>
    </location>
</feature>
<accession>A0A4Y9SR29</accession>
<evidence type="ECO:0000313" key="3">
    <source>
        <dbReference type="Proteomes" id="UP000297729"/>
    </source>
</evidence>
<dbReference type="InterPro" id="IPR039315">
    <property type="entry name" value="CheW"/>
</dbReference>
<dbReference type="GO" id="GO:0005829">
    <property type="term" value="C:cytosol"/>
    <property type="evidence" value="ECO:0007669"/>
    <property type="project" value="TreeGrafter"/>
</dbReference>
<dbReference type="PANTHER" id="PTHR22617">
    <property type="entry name" value="CHEMOTAXIS SENSOR HISTIDINE KINASE-RELATED"/>
    <property type="match status" value="1"/>
</dbReference>
<comment type="caution">
    <text evidence="2">The sequence shown here is derived from an EMBL/GenBank/DDBJ whole genome shotgun (WGS) entry which is preliminary data.</text>
</comment>
<dbReference type="GO" id="GO:0006935">
    <property type="term" value="P:chemotaxis"/>
    <property type="evidence" value="ECO:0007669"/>
    <property type="project" value="InterPro"/>
</dbReference>
<dbReference type="EMBL" id="SPVG01000073">
    <property type="protein sequence ID" value="TFW27093.1"/>
    <property type="molecule type" value="Genomic_DNA"/>
</dbReference>
<dbReference type="Proteomes" id="UP000297729">
    <property type="component" value="Unassembled WGS sequence"/>
</dbReference>
<reference evidence="2 3" key="1">
    <citation type="submission" date="2019-03" db="EMBL/GenBank/DDBJ databases">
        <title>Draft Genome Sequence of Duganella callidus sp. nov., a Novel Duganella Species Isolated from Cultivated Soil.</title>
        <authorList>
            <person name="Raths R."/>
            <person name="Peta V."/>
            <person name="Bucking H."/>
        </authorList>
    </citation>
    <scope>NUCLEOTIDE SEQUENCE [LARGE SCALE GENOMIC DNA]</scope>
    <source>
        <strain evidence="2 3">DN04</strain>
    </source>
</reference>
<feature type="domain" description="CheW-like" evidence="1">
    <location>
        <begin position="352"/>
        <end position="504"/>
    </location>
</feature>
<protein>
    <submittedName>
        <fullName evidence="2">Chemotaxis protein CheW</fullName>
    </submittedName>
</protein>
<sequence>MPDSTAAATPFTELFGSFLLGEDEFALPASCFREVVNFPDKVTAVPLSPKFLEGMFTLRGTVVPMVNLGRVFNPEARAARPSDKIAILDYQGVLVGMLFDATGEILRVRPEQRSTLSYADGEKRGVVAGTILLDHGTRLVQVLDPDALVRIENVPQVLALQSAGKQAVRRLQGERRQCVSFRVGASSFAFEMGAIQEIIRVPELQTSVLNSSLCLGRINFRGSPVAVVDFATLLNVSAPRTAAEAGRDFSPDQRVIVARIDDATIGFLVDSVDNIINYYSEEVMPIPLLSKARAGMFAGCLSKPELGDVFLLDHHQIFSSSEIKDMRAGHANLYPKDDAAAAKIELREKQRGQRKVYITFALENSYAVEIKQVREIIDLGVGDITRPPGLPAFMRGMLNLRQQMVSVIDLRSLYGMPPLEDTSQSKILVVDRGDECFGLMVDAVENIMTINDNRRFGAPKMMRNVNVKGDPRAEMDDVIDIGEGDEHKTLSVFECDRLIERLAKEMPALAA</sequence>
<organism evidence="2 3">
    <name type="scientific">Duganella callida</name>
    <dbReference type="NCBI Taxonomy" id="2561932"/>
    <lineage>
        <taxon>Bacteria</taxon>
        <taxon>Pseudomonadati</taxon>
        <taxon>Pseudomonadota</taxon>
        <taxon>Betaproteobacteria</taxon>
        <taxon>Burkholderiales</taxon>
        <taxon>Oxalobacteraceae</taxon>
        <taxon>Telluria group</taxon>
        <taxon>Duganella</taxon>
    </lineage>
</organism>
<dbReference type="GO" id="GO:0007165">
    <property type="term" value="P:signal transduction"/>
    <property type="evidence" value="ECO:0007669"/>
    <property type="project" value="InterPro"/>
</dbReference>
<dbReference type="SUPFAM" id="SSF50341">
    <property type="entry name" value="CheW-like"/>
    <property type="match status" value="3"/>
</dbReference>
<evidence type="ECO:0000259" key="1">
    <source>
        <dbReference type="PROSITE" id="PS50851"/>
    </source>
</evidence>
<dbReference type="PROSITE" id="PS50851">
    <property type="entry name" value="CHEW"/>
    <property type="match status" value="3"/>
</dbReference>
<dbReference type="SMART" id="SM00260">
    <property type="entry name" value="CheW"/>
    <property type="match status" value="3"/>
</dbReference>
<dbReference type="AlphaFoldDB" id="A0A4Y9SR29"/>
<evidence type="ECO:0000313" key="2">
    <source>
        <dbReference type="EMBL" id="TFW27093.1"/>
    </source>
</evidence>
<feature type="domain" description="CheW-like" evidence="1">
    <location>
        <begin position="175"/>
        <end position="323"/>
    </location>
</feature>
<proteinExistence type="predicted"/>
<dbReference type="Gene3D" id="2.40.50.180">
    <property type="entry name" value="CheA-289, Domain 4"/>
    <property type="match status" value="3"/>
</dbReference>